<sequence length="159" mass="18676">MPSPLGRPFFQRTRTIFGLSPDIRRTNVLIKTNDPIPSIKYWTINVTSTITRKNAPPMATMKNTVAFFELIQHVIRTNVLTKYHEVWKINMTYIVLTMALNAPLECNVFQSIRTIFELVRYIIRTKPLTMFHEDRTINVVTKQMLTTQSRRRTTDKMQT</sequence>
<evidence type="ECO:0000313" key="2">
    <source>
        <dbReference type="Proteomes" id="UP000828390"/>
    </source>
</evidence>
<dbReference type="EMBL" id="JAIWYP010000009">
    <property type="protein sequence ID" value="KAH3769462.1"/>
    <property type="molecule type" value="Genomic_DNA"/>
</dbReference>
<organism evidence="1 2">
    <name type="scientific">Dreissena polymorpha</name>
    <name type="common">Zebra mussel</name>
    <name type="synonym">Mytilus polymorpha</name>
    <dbReference type="NCBI Taxonomy" id="45954"/>
    <lineage>
        <taxon>Eukaryota</taxon>
        <taxon>Metazoa</taxon>
        <taxon>Spiralia</taxon>
        <taxon>Lophotrochozoa</taxon>
        <taxon>Mollusca</taxon>
        <taxon>Bivalvia</taxon>
        <taxon>Autobranchia</taxon>
        <taxon>Heteroconchia</taxon>
        <taxon>Euheterodonta</taxon>
        <taxon>Imparidentia</taxon>
        <taxon>Neoheterodontei</taxon>
        <taxon>Myida</taxon>
        <taxon>Dreissenoidea</taxon>
        <taxon>Dreissenidae</taxon>
        <taxon>Dreissena</taxon>
    </lineage>
</organism>
<dbReference type="Proteomes" id="UP000828390">
    <property type="component" value="Unassembled WGS sequence"/>
</dbReference>
<accession>A0A9D4IEI6</accession>
<keyword evidence="2" id="KW-1185">Reference proteome</keyword>
<reference evidence="1" key="2">
    <citation type="submission" date="2020-11" db="EMBL/GenBank/DDBJ databases">
        <authorList>
            <person name="McCartney M.A."/>
            <person name="Auch B."/>
            <person name="Kono T."/>
            <person name="Mallez S."/>
            <person name="Becker A."/>
            <person name="Gohl D.M."/>
            <person name="Silverstein K.A.T."/>
            <person name="Koren S."/>
            <person name="Bechman K.B."/>
            <person name="Herman A."/>
            <person name="Abrahante J.E."/>
            <person name="Garbe J."/>
        </authorList>
    </citation>
    <scope>NUCLEOTIDE SEQUENCE</scope>
    <source>
        <strain evidence="1">Duluth1</strain>
        <tissue evidence="1">Whole animal</tissue>
    </source>
</reference>
<protein>
    <submittedName>
        <fullName evidence="1">Uncharacterized protein</fullName>
    </submittedName>
</protein>
<reference evidence="1" key="1">
    <citation type="journal article" date="2019" name="bioRxiv">
        <title>The Genome of the Zebra Mussel, Dreissena polymorpha: A Resource for Invasive Species Research.</title>
        <authorList>
            <person name="McCartney M.A."/>
            <person name="Auch B."/>
            <person name="Kono T."/>
            <person name="Mallez S."/>
            <person name="Zhang Y."/>
            <person name="Obille A."/>
            <person name="Becker A."/>
            <person name="Abrahante J.E."/>
            <person name="Garbe J."/>
            <person name="Badalamenti J.P."/>
            <person name="Herman A."/>
            <person name="Mangelson H."/>
            <person name="Liachko I."/>
            <person name="Sullivan S."/>
            <person name="Sone E.D."/>
            <person name="Koren S."/>
            <person name="Silverstein K.A.T."/>
            <person name="Beckman K.B."/>
            <person name="Gohl D.M."/>
        </authorList>
    </citation>
    <scope>NUCLEOTIDE SEQUENCE</scope>
    <source>
        <strain evidence="1">Duluth1</strain>
        <tissue evidence="1">Whole animal</tissue>
    </source>
</reference>
<dbReference type="AlphaFoldDB" id="A0A9D4IEI6"/>
<name>A0A9D4IEI6_DREPO</name>
<proteinExistence type="predicted"/>
<gene>
    <name evidence="1" type="ORF">DPMN_170731</name>
</gene>
<comment type="caution">
    <text evidence="1">The sequence shown here is derived from an EMBL/GenBank/DDBJ whole genome shotgun (WGS) entry which is preliminary data.</text>
</comment>
<evidence type="ECO:0000313" key="1">
    <source>
        <dbReference type="EMBL" id="KAH3769462.1"/>
    </source>
</evidence>